<dbReference type="InterPro" id="IPR050979">
    <property type="entry name" value="LD-transpeptidase"/>
</dbReference>
<feature type="active site" description="Nucleophile" evidence="7">
    <location>
        <position position="311"/>
    </location>
</feature>
<feature type="signal peptide" evidence="8">
    <location>
        <begin position="1"/>
        <end position="24"/>
    </location>
</feature>
<dbReference type="InterPro" id="IPR006311">
    <property type="entry name" value="TAT_signal"/>
</dbReference>
<keyword evidence="3" id="KW-0808">Transferase</keyword>
<feature type="chain" id="PRO_5032360631" evidence="8">
    <location>
        <begin position="25"/>
        <end position="336"/>
    </location>
</feature>
<feature type="active site" description="Proton donor/acceptor" evidence="7">
    <location>
        <position position="295"/>
    </location>
</feature>
<dbReference type="InterPro" id="IPR038063">
    <property type="entry name" value="Transpep_catalytic_dom"/>
</dbReference>
<keyword evidence="5 7" id="KW-0573">Peptidoglycan synthesis</keyword>
<feature type="domain" description="L,D-TPase catalytic" evidence="9">
    <location>
        <begin position="201"/>
        <end position="335"/>
    </location>
</feature>
<dbReference type="GO" id="GO:0005576">
    <property type="term" value="C:extracellular region"/>
    <property type="evidence" value="ECO:0007669"/>
    <property type="project" value="TreeGrafter"/>
</dbReference>
<evidence type="ECO:0000256" key="8">
    <source>
        <dbReference type="SAM" id="SignalP"/>
    </source>
</evidence>
<evidence type="ECO:0000256" key="7">
    <source>
        <dbReference type="PROSITE-ProRule" id="PRU01373"/>
    </source>
</evidence>
<reference evidence="10 11" key="1">
    <citation type="submission" date="2020-07" db="EMBL/GenBank/DDBJ databases">
        <authorList>
            <person name="Maaloum M."/>
        </authorList>
    </citation>
    <scope>NUCLEOTIDE SEQUENCE [LARGE SCALE GENOMIC DNA]</scope>
    <source>
        <strain evidence="10 11">GCS-AN-3</strain>
    </source>
</reference>
<keyword evidence="11" id="KW-1185">Reference proteome</keyword>
<evidence type="ECO:0000256" key="5">
    <source>
        <dbReference type="ARBA" id="ARBA00022984"/>
    </source>
</evidence>
<dbReference type="InterPro" id="IPR002477">
    <property type="entry name" value="Peptidoglycan-bd-like"/>
</dbReference>
<dbReference type="Proteomes" id="UP000589716">
    <property type="component" value="Unassembled WGS sequence"/>
</dbReference>
<dbReference type="PROSITE" id="PS52029">
    <property type="entry name" value="LD_TPASE"/>
    <property type="match status" value="1"/>
</dbReference>
<evidence type="ECO:0000256" key="4">
    <source>
        <dbReference type="ARBA" id="ARBA00022960"/>
    </source>
</evidence>
<evidence type="ECO:0000256" key="2">
    <source>
        <dbReference type="ARBA" id="ARBA00005992"/>
    </source>
</evidence>
<dbReference type="GO" id="GO:0008360">
    <property type="term" value="P:regulation of cell shape"/>
    <property type="evidence" value="ECO:0007669"/>
    <property type="project" value="UniProtKB-UniRule"/>
</dbReference>
<name>A0A853IXS3_9BURK</name>
<dbReference type="PROSITE" id="PS51318">
    <property type="entry name" value="TAT"/>
    <property type="match status" value="1"/>
</dbReference>
<evidence type="ECO:0000256" key="6">
    <source>
        <dbReference type="ARBA" id="ARBA00023316"/>
    </source>
</evidence>
<dbReference type="CDD" id="cd16913">
    <property type="entry name" value="YkuD_like"/>
    <property type="match status" value="1"/>
</dbReference>
<sequence>MTVTRRFLIAGLGASAFTALPAWARQGAAQAAADTLDFDAFNAATDTPALRMGSRGAAVTRAQVLLDRAWFSPGEIDGAFGRNMQRMVRAYQRSNSLKETGSVDAATWQSLREASAEPLLTRYTITEKDAAGPFEKTPADMAERAKLKALVYESLDEAIAERFHVNPAYLKRLNGGKALAAGTEIVVPNVLDSKAPTRASQSIEIDKGERVLFVLDSDGKPAAGFPISIGNEMNDPLPIGQMAIKNAVDMPSFTYNPAILKNAPKDAAKVEIAGGPNNPVGTIWLGLTKPHWGIHGTPEPAKVGHSETNGCIHLTNWDAERLAKVVKVGAKVDVRP</sequence>
<proteinExistence type="inferred from homology"/>
<accession>A0A853IXS3</accession>
<dbReference type="UniPathway" id="UPA00219"/>
<dbReference type="RefSeq" id="WP_180550270.1">
    <property type="nucleotide sequence ID" value="NZ_JACCKX010000001.1"/>
</dbReference>
<dbReference type="InterPro" id="IPR005490">
    <property type="entry name" value="LD_TPept_cat_dom"/>
</dbReference>
<dbReference type="PANTHER" id="PTHR30582:SF30">
    <property type="entry name" value="BLR4375 PROTEIN"/>
    <property type="match status" value="1"/>
</dbReference>
<dbReference type="EMBL" id="JACCKX010000001">
    <property type="protein sequence ID" value="NZA01868.1"/>
    <property type="molecule type" value="Genomic_DNA"/>
</dbReference>
<evidence type="ECO:0000256" key="3">
    <source>
        <dbReference type="ARBA" id="ARBA00022679"/>
    </source>
</evidence>
<dbReference type="AlphaFoldDB" id="A0A853IXS3"/>
<dbReference type="InterPro" id="IPR036365">
    <property type="entry name" value="PGBD-like_sf"/>
</dbReference>
<evidence type="ECO:0000256" key="1">
    <source>
        <dbReference type="ARBA" id="ARBA00004752"/>
    </source>
</evidence>
<keyword evidence="8" id="KW-0732">Signal</keyword>
<evidence type="ECO:0000259" key="9">
    <source>
        <dbReference type="PROSITE" id="PS52029"/>
    </source>
</evidence>
<dbReference type="SUPFAM" id="SSF141523">
    <property type="entry name" value="L,D-transpeptidase catalytic domain-like"/>
    <property type="match status" value="1"/>
</dbReference>
<comment type="pathway">
    <text evidence="1 7">Cell wall biogenesis; peptidoglycan biosynthesis.</text>
</comment>
<evidence type="ECO:0000313" key="10">
    <source>
        <dbReference type="EMBL" id="NZA01868.1"/>
    </source>
</evidence>
<dbReference type="Pfam" id="PF01471">
    <property type="entry name" value="PG_binding_1"/>
    <property type="match status" value="1"/>
</dbReference>
<dbReference type="GO" id="GO:0016740">
    <property type="term" value="F:transferase activity"/>
    <property type="evidence" value="ECO:0007669"/>
    <property type="project" value="UniProtKB-KW"/>
</dbReference>
<dbReference type="GO" id="GO:0018104">
    <property type="term" value="P:peptidoglycan-protein cross-linking"/>
    <property type="evidence" value="ECO:0007669"/>
    <property type="project" value="TreeGrafter"/>
</dbReference>
<dbReference type="GO" id="GO:0071972">
    <property type="term" value="F:peptidoglycan L,D-transpeptidase activity"/>
    <property type="evidence" value="ECO:0007669"/>
    <property type="project" value="TreeGrafter"/>
</dbReference>
<dbReference type="SUPFAM" id="SSF47090">
    <property type="entry name" value="PGBD-like"/>
    <property type="match status" value="1"/>
</dbReference>
<dbReference type="Pfam" id="PF03734">
    <property type="entry name" value="YkuD"/>
    <property type="match status" value="1"/>
</dbReference>
<dbReference type="Gene3D" id="2.40.440.10">
    <property type="entry name" value="L,D-transpeptidase catalytic domain-like"/>
    <property type="match status" value="1"/>
</dbReference>
<dbReference type="Gene3D" id="1.10.101.10">
    <property type="entry name" value="PGBD-like superfamily/PGBD"/>
    <property type="match status" value="1"/>
</dbReference>
<dbReference type="InterPro" id="IPR036366">
    <property type="entry name" value="PGBDSf"/>
</dbReference>
<gene>
    <name evidence="10" type="ORF">H0I39_09055</name>
</gene>
<protein>
    <submittedName>
        <fullName evidence="10">Murein L,D-transpeptidase</fullName>
    </submittedName>
</protein>
<comment type="similarity">
    <text evidence="2">Belongs to the YkuD family.</text>
</comment>
<keyword evidence="4 7" id="KW-0133">Cell shape</keyword>
<keyword evidence="6 7" id="KW-0961">Cell wall biogenesis/degradation</keyword>
<organism evidence="10 11">
    <name type="scientific">Ottowia beijingensis</name>
    <dbReference type="NCBI Taxonomy" id="1207057"/>
    <lineage>
        <taxon>Bacteria</taxon>
        <taxon>Pseudomonadati</taxon>
        <taxon>Pseudomonadota</taxon>
        <taxon>Betaproteobacteria</taxon>
        <taxon>Burkholderiales</taxon>
        <taxon>Comamonadaceae</taxon>
        <taxon>Ottowia</taxon>
    </lineage>
</organism>
<dbReference type="GO" id="GO:0071555">
    <property type="term" value="P:cell wall organization"/>
    <property type="evidence" value="ECO:0007669"/>
    <property type="project" value="UniProtKB-UniRule"/>
</dbReference>
<dbReference type="PANTHER" id="PTHR30582">
    <property type="entry name" value="L,D-TRANSPEPTIDASE"/>
    <property type="match status" value="1"/>
</dbReference>
<comment type="caution">
    <text evidence="10">The sequence shown here is derived from an EMBL/GenBank/DDBJ whole genome shotgun (WGS) entry which is preliminary data.</text>
</comment>
<evidence type="ECO:0000313" key="11">
    <source>
        <dbReference type="Proteomes" id="UP000589716"/>
    </source>
</evidence>